<dbReference type="InterPro" id="IPR000132">
    <property type="entry name" value="Nitrilase/CN_hydratase_CS"/>
</dbReference>
<dbReference type="Gene3D" id="3.60.110.10">
    <property type="entry name" value="Carbon-nitrogen hydrolase"/>
    <property type="match status" value="1"/>
</dbReference>
<comment type="similarity">
    <text evidence="1">Belongs to the carbon-nitrogen hydrolase superfamily. Nitrilase family.</text>
</comment>
<evidence type="ECO:0000256" key="1">
    <source>
        <dbReference type="ARBA" id="ARBA00008129"/>
    </source>
</evidence>
<dbReference type="GeneID" id="36576418"/>
<dbReference type="CDD" id="cd07564">
    <property type="entry name" value="nitrilases_CHs"/>
    <property type="match status" value="1"/>
</dbReference>
<dbReference type="InterPro" id="IPR044149">
    <property type="entry name" value="Nitrilases_CHs"/>
</dbReference>
<evidence type="ECO:0000313" key="8">
    <source>
        <dbReference type="Proteomes" id="UP000241818"/>
    </source>
</evidence>
<evidence type="ECO:0000256" key="3">
    <source>
        <dbReference type="ARBA" id="ARBA00036406"/>
    </source>
</evidence>
<evidence type="ECO:0000256" key="5">
    <source>
        <dbReference type="PROSITE-ProRule" id="PRU10139"/>
    </source>
</evidence>
<keyword evidence="8" id="KW-1185">Reference proteome</keyword>
<reference evidence="7 8" key="1">
    <citation type="journal article" date="2018" name="New Phytol.">
        <title>Comparative genomics and transcriptomics depict ericoid mycorrhizal fungi as versatile saprotrophs and plant mutualists.</title>
        <authorList>
            <person name="Martino E."/>
            <person name="Morin E."/>
            <person name="Grelet G.A."/>
            <person name="Kuo A."/>
            <person name="Kohler A."/>
            <person name="Daghino S."/>
            <person name="Barry K.W."/>
            <person name="Cichocki N."/>
            <person name="Clum A."/>
            <person name="Dockter R.B."/>
            <person name="Hainaut M."/>
            <person name="Kuo R.C."/>
            <person name="LaButti K."/>
            <person name="Lindahl B.D."/>
            <person name="Lindquist E.A."/>
            <person name="Lipzen A."/>
            <person name="Khouja H.R."/>
            <person name="Magnuson J."/>
            <person name="Murat C."/>
            <person name="Ohm R.A."/>
            <person name="Singer S.W."/>
            <person name="Spatafora J.W."/>
            <person name="Wang M."/>
            <person name="Veneault-Fourrey C."/>
            <person name="Henrissat B."/>
            <person name="Grigoriev I.V."/>
            <person name="Martin F.M."/>
            <person name="Perotto S."/>
        </authorList>
    </citation>
    <scope>NUCLEOTIDE SEQUENCE [LARGE SCALE GENOMIC DNA]</scope>
    <source>
        <strain evidence="7 8">ATCC 22711</strain>
    </source>
</reference>
<evidence type="ECO:0000256" key="2">
    <source>
        <dbReference type="ARBA" id="ARBA00022801"/>
    </source>
</evidence>
<dbReference type="AlphaFoldDB" id="A0A2T3AVC8"/>
<dbReference type="OrthoDB" id="10250282at2759"/>
<proteinExistence type="inferred from homology"/>
<dbReference type="InterPro" id="IPR036526">
    <property type="entry name" value="C-N_Hydrolase_sf"/>
</dbReference>
<comment type="catalytic activity">
    <reaction evidence="3">
        <text>a nitrile + 2 H2O = a carboxylate + NH4(+)</text>
        <dbReference type="Rhea" id="RHEA:21724"/>
        <dbReference type="ChEBI" id="CHEBI:15377"/>
        <dbReference type="ChEBI" id="CHEBI:18379"/>
        <dbReference type="ChEBI" id="CHEBI:28938"/>
        <dbReference type="ChEBI" id="CHEBI:29067"/>
        <dbReference type="EC" id="3.5.5.1"/>
    </reaction>
</comment>
<dbReference type="EMBL" id="KZ679015">
    <property type="protein sequence ID" value="PSS12618.1"/>
    <property type="molecule type" value="Genomic_DNA"/>
</dbReference>
<keyword evidence="2" id="KW-0378">Hydrolase</keyword>
<dbReference type="EC" id="3.5.5.1" evidence="4"/>
<feature type="domain" description="CN hydrolase" evidence="6">
    <location>
        <begin position="4"/>
        <end position="289"/>
    </location>
</feature>
<dbReference type="InterPro" id="IPR003010">
    <property type="entry name" value="C-N_Hydrolase"/>
</dbReference>
<evidence type="ECO:0000313" key="7">
    <source>
        <dbReference type="EMBL" id="PSS12618.1"/>
    </source>
</evidence>
<dbReference type="PANTHER" id="PTHR46044:SF14">
    <property type="entry name" value="ARYLACETONITRILASE"/>
    <property type="match status" value="1"/>
</dbReference>
<dbReference type="GO" id="GO:0016836">
    <property type="term" value="F:hydro-lyase activity"/>
    <property type="evidence" value="ECO:0007669"/>
    <property type="project" value="UniProtKB-ARBA"/>
</dbReference>
<gene>
    <name evidence="7" type="ORF">M430DRAFT_52904</name>
</gene>
<protein>
    <recommendedName>
        <fullName evidence="4">nitrilase</fullName>
        <ecNumber evidence="4">3.5.5.1</ecNumber>
    </recommendedName>
</protein>
<dbReference type="InParanoid" id="A0A2T3AVC8"/>
<dbReference type="SUPFAM" id="SSF56317">
    <property type="entry name" value="Carbon-nitrogen hydrolase"/>
    <property type="match status" value="1"/>
</dbReference>
<dbReference type="Pfam" id="PF00795">
    <property type="entry name" value="CN_hydrolase"/>
    <property type="match status" value="1"/>
</dbReference>
<dbReference type="Proteomes" id="UP000241818">
    <property type="component" value="Unassembled WGS sequence"/>
</dbReference>
<name>A0A2T3AVC8_AMORE</name>
<dbReference type="PANTHER" id="PTHR46044">
    <property type="entry name" value="NITRILASE"/>
    <property type="match status" value="1"/>
</dbReference>
<dbReference type="PROSITE" id="PS00920">
    <property type="entry name" value="NITRIL_CHT_1"/>
    <property type="match status" value="1"/>
</dbReference>
<evidence type="ECO:0000256" key="4">
    <source>
        <dbReference type="ARBA" id="ARBA00039045"/>
    </source>
</evidence>
<organism evidence="7 8">
    <name type="scientific">Amorphotheca resinae ATCC 22711</name>
    <dbReference type="NCBI Taxonomy" id="857342"/>
    <lineage>
        <taxon>Eukaryota</taxon>
        <taxon>Fungi</taxon>
        <taxon>Dikarya</taxon>
        <taxon>Ascomycota</taxon>
        <taxon>Pezizomycotina</taxon>
        <taxon>Leotiomycetes</taxon>
        <taxon>Helotiales</taxon>
        <taxon>Amorphothecaceae</taxon>
        <taxon>Amorphotheca</taxon>
    </lineage>
</organism>
<sequence length="327" mass="36006">MTTIKVGAVQAEPVWFDLQGSVEKTISYIKKAGADGVNVLGFPEVFIPGYPWRIFTTPVVQNTEFFQQYIQNSMPRDGPEMARICEAVKEAGIFVVLGYSERDGGSLYITQSFINPEGKIILTRRKLKPTHVERSIWGDAQADSLTCVVDSPFGKIGGLNCWEHLQPLLRYYEYSQGVQVHIAGWPPMFDPQSKPGWFNQTNVGNTVPCQNMAIEGVCFVVVTTQVVTEKNYELLKLKGVPEMFDPIPGTKGNTPGGGGFAMIFGPDGQPLAEPLEKNEEGILTAVIDLKAIDGVKQWLDVVGHYSRPDLLSLNVNKVPAAQVNAMK</sequence>
<feature type="active site" description="Proton acceptor" evidence="5">
    <location>
        <position position="44"/>
    </location>
</feature>
<dbReference type="STRING" id="857342.A0A2T3AVC8"/>
<dbReference type="GO" id="GO:0000257">
    <property type="term" value="F:nitrilase activity"/>
    <property type="evidence" value="ECO:0007669"/>
    <property type="project" value="UniProtKB-EC"/>
</dbReference>
<dbReference type="PROSITE" id="PS50263">
    <property type="entry name" value="CN_HYDROLASE"/>
    <property type="match status" value="1"/>
</dbReference>
<accession>A0A2T3AVC8</accession>
<dbReference type="RefSeq" id="XP_024718616.1">
    <property type="nucleotide sequence ID" value="XM_024868337.1"/>
</dbReference>
<dbReference type="PROSITE" id="PS00921">
    <property type="entry name" value="NITRIL_CHT_2"/>
    <property type="match status" value="1"/>
</dbReference>
<evidence type="ECO:0000259" key="6">
    <source>
        <dbReference type="PROSITE" id="PS50263"/>
    </source>
</evidence>